<sequence length="263" mass="29303">MEGSGGAPLFYFIHSVLKSGRLKNQLSPSLLNAYRINAVTERLSSHVQPGYRGDSVEFFNLCLSLARGIDYSVSNNEVPRKAQDLPVLLKQICQRKNDAFLQAAVMVLMISVKILKSYYSMGDVNAGHSYCNTTISIIMQRFYPRLKMGQILASLKVNPGFGAFAVDFQISKNTLHSPQDRIRLLVAQTDNIETSACIISPQWKGRISSGANKVAALRLAQLPENKGKLIVTVHLTFGERYLTSPLFQELRKEAENIQRVPVD</sequence>
<keyword evidence="2" id="KW-1185">Reference proteome</keyword>
<comment type="caution">
    <text evidence="1">The sequence shown here is derived from an EMBL/GenBank/DDBJ whole genome shotgun (WGS) entry which is preliminary data.</text>
</comment>
<dbReference type="EMBL" id="CM039439">
    <property type="protein sequence ID" value="KAI4297224.1"/>
    <property type="molecule type" value="Genomic_DNA"/>
</dbReference>
<evidence type="ECO:0000313" key="2">
    <source>
        <dbReference type="Proteomes" id="UP000828941"/>
    </source>
</evidence>
<accession>A0ACB9KJ41</accession>
<protein>
    <submittedName>
        <fullName evidence="1">Uncharacterized protein</fullName>
    </submittedName>
</protein>
<organism evidence="1 2">
    <name type="scientific">Bauhinia variegata</name>
    <name type="common">Purple orchid tree</name>
    <name type="synonym">Phanera variegata</name>
    <dbReference type="NCBI Taxonomy" id="167791"/>
    <lineage>
        <taxon>Eukaryota</taxon>
        <taxon>Viridiplantae</taxon>
        <taxon>Streptophyta</taxon>
        <taxon>Embryophyta</taxon>
        <taxon>Tracheophyta</taxon>
        <taxon>Spermatophyta</taxon>
        <taxon>Magnoliopsida</taxon>
        <taxon>eudicotyledons</taxon>
        <taxon>Gunneridae</taxon>
        <taxon>Pentapetalae</taxon>
        <taxon>rosids</taxon>
        <taxon>fabids</taxon>
        <taxon>Fabales</taxon>
        <taxon>Fabaceae</taxon>
        <taxon>Cercidoideae</taxon>
        <taxon>Cercideae</taxon>
        <taxon>Bauhiniinae</taxon>
        <taxon>Bauhinia</taxon>
    </lineage>
</organism>
<reference evidence="1 2" key="1">
    <citation type="journal article" date="2022" name="DNA Res.">
        <title>Chromosomal-level genome assembly of the orchid tree Bauhinia variegata (Leguminosae; Cercidoideae) supports the allotetraploid origin hypothesis of Bauhinia.</title>
        <authorList>
            <person name="Zhong Y."/>
            <person name="Chen Y."/>
            <person name="Zheng D."/>
            <person name="Pang J."/>
            <person name="Liu Y."/>
            <person name="Luo S."/>
            <person name="Meng S."/>
            <person name="Qian L."/>
            <person name="Wei D."/>
            <person name="Dai S."/>
            <person name="Zhou R."/>
        </authorList>
    </citation>
    <scope>NUCLEOTIDE SEQUENCE [LARGE SCALE GENOMIC DNA]</scope>
    <source>
        <strain evidence="1">BV-YZ2020</strain>
    </source>
</reference>
<gene>
    <name evidence="1" type="ORF">L6164_037119</name>
</gene>
<name>A0ACB9KJ41_BAUVA</name>
<dbReference type="Proteomes" id="UP000828941">
    <property type="component" value="Chromosome 14"/>
</dbReference>
<proteinExistence type="predicted"/>
<evidence type="ECO:0000313" key="1">
    <source>
        <dbReference type="EMBL" id="KAI4297224.1"/>
    </source>
</evidence>